<evidence type="ECO:0000256" key="1">
    <source>
        <dbReference type="ARBA" id="ARBA00004651"/>
    </source>
</evidence>
<dbReference type="PANTHER" id="PTHR30269">
    <property type="entry name" value="TRANSMEMBRANE PROTEIN YFCA"/>
    <property type="match status" value="1"/>
</dbReference>
<evidence type="ECO:0000256" key="8">
    <source>
        <dbReference type="RuleBase" id="RU363041"/>
    </source>
</evidence>
<feature type="transmembrane region" description="Helical" evidence="8">
    <location>
        <begin position="198"/>
        <end position="216"/>
    </location>
</feature>
<evidence type="ECO:0000256" key="6">
    <source>
        <dbReference type="ARBA" id="ARBA00022989"/>
    </source>
</evidence>
<keyword evidence="6 8" id="KW-1133">Transmembrane helix</keyword>
<dbReference type="EMBL" id="AZFH01000031">
    <property type="protein sequence ID" value="KRL81825.1"/>
    <property type="molecule type" value="Genomic_DNA"/>
</dbReference>
<keyword evidence="5 8" id="KW-0812">Transmembrane</keyword>
<keyword evidence="3" id="KW-0813">Transport</keyword>
<keyword evidence="4 8" id="KW-1003">Cell membrane</keyword>
<evidence type="ECO:0000256" key="5">
    <source>
        <dbReference type="ARBA" id="ARBA00022692"/>
    </source>
</evidence>
<dbReference type="AlphaFoldDB" id="A0A0R1TKC6"/>
<evidence type="ECO:0000313" key="9">
    <source>
        <dbReference type="EMBL" id="KRL81825.1"/>
    </source>
</evidence>
<comment type="similarity">
    <text evidence="2 8">Belongs to the 4-toluene sulfonate uptake permease (TSUP) (TC 2.A.102) family.</text>
</comment>
<dbReference type="InterPro" id="IPR052017">
    <property type="entry name" value="TSUP"/>
</dbReference>
<comment type="caution">
    <text evidence="9">The sequence shown here is derived from an EMBL/GenBank/DDBJ whole genome shotgun (WGS) entry which is preliminary data.</text>
</comment>
<organism evidence="9 10">
    <name type="scientific">Ligilactobacillus equi DSM 15833 = JCM 10991</name>
    <dbReference type="NCBI Taxonomy" id="1423740"/>
    <lineage>
        <taxon>Bacteria</taxon>
        <taxon>Bacillati</taxon>
        <taxon>Bacillota</taxon>
        <taxon>Bacilli</taxon>
        <taxon>Lactobacillales</taxon>
        <taxon>Lactobacillaceae</taxon>
        <taxon>Ligilactobacillus</taxon>
    </lineage>
</organism>
<comment type="subcellular location">
    <subcellularLocation>
        <location evidence="1 8">Cell membrane</location>
        <topology evidence="1 8">Multi-pass membrane protein</topology>
    </subcellularLocation>
</comment>
<dbReference type="STRING" id="1423740.FC36_GL001420"/>
<name>A0A0R1TKC6_9LACO</name>
<evidence type="ECO:0000313" key="10">
    <source>
        <dbReference type="Proteomes" id="UP000051048"/>
    </source>
</evidence>
<dbReference type="InterPro" id="IPR002781">
    <property type="entry name" value="TM_pro_TauE-like"/>
</dbReference>
<sequence>MLFFLVLIIVGILAGITSTAAGLASLVSYPALTALGLSPIMANVTNTFGSITSSFSSLAVSLPELKGHSPKLKAILPITFIGAVLGSFLLFMIPSEIFQKLVPFFMLLAAYMMLHPTKKTQKTASKSKISSFIGLFLISIYMGYFGAGSGILILACLLNLYPQSSFAENNALKNAAGGLTNLISMVIYAYKVTIPWNYVIPMALGFFVGGLLGPIIARQIPALIMKRIVALGAVILAIVLFVRYY</sequence>
<gene>
    <name evidence="9" type="ORF">FC36_GL001420</name>
</gene>
<dbReference type="Pfam" id="PF01925">
    <property type="entry name" value="TauE"/>
    <property type="match status" value="1"/>
</dbReference>
<feature type="transmembrane region" description="Helical" evidence="8">
    <location>
        <begin position="40"/>
        <end position="62"/>
    </location>
</feature>
<protein>
    <recommendedName>
        <fullName evidence="8">Probable membrane transporter protein</fullName>
    </recommendedName>
</protein>
<reference evidence="9 10" key="1">
    <citation type="journal article" date="2015" name="Genome Announc.">
        <title>Expanding the biotechnology potential of lactobacilli through comparative genomics of 213 strains and associated genera.</title>
        <authorList>
            <person name="Sun Z."/>
            <person name="Harris H.M."/>
            <person name="McCann A."/>
            <person name="Guo C."/>
            <person name="Argimon S."/>
            <person name="Zhang W."/>
            <person name="Yang X."/>
            <person name="Jeffery I.B."/>
            <person name="Cooney J.C."/>
            <person name="Kagawa T.F."/>
            <person name="Liu W."/>
            <person name="Song Y."/>
            <person name="Salvetti E."/>
            <person name="Wrobel A."/>
            <person name="Rasinkangas P."/>
            <person name="Parkhill J."/>
            <person name="Rea M.C."/>
            <person name="O'Sullivan O."/>
            <person name="Ritari J."/>
            <person name="Douillard F.P."/>
            <person name="Paul Ross R."/>
            <person name="Yang R."/>
            <person name="Briner A.E."/>
            <person name="Felis G.E."/>
            <person name="de Vos W.M."/>
            <person name="Barrangou R."/>
            <person name="Klaenhammer T.R."/>
            <person name="Caufield P.W."/>
            <person name="Cui Y."/>
            <person name="Zhang H."/>
            <person name="O'Toole P.W."/>
        </authorList>
    </citation>
    <scope>NUCLEOTIDE SEQUENCE [LARGE SCALE GENOMIC DNA]</scope>
    <source>
        <strain evidence="9 10">DSM 15833</strain>
    </source>
</reference>
<dbReference type="OrthoDB" id="2329556at2"/>
<evidence type="ECO:0000256" key="4">
    <source>
        <dbReference type="ARBA" id="ARBA00022475"/>
    </source>
</evidence>
<keyword evidence="7 8" id="KW-0472">Membrane</keyword>
<dbReference type="PANTHER" id="PTHR30269:SF0">
    <property type="entry name" value="MEMBRANE TRANSPORTER PROTEIN YFCA-RELATED"/>
    <property type="match status" value="1"/>
</dbReference>
<dbReference type="RefSeq" id="WP_025021118.1">
    <property type="nucleotide sequence ID" value="NZ_AZFH01000031.1"/>
</dbReference>
<dbReference type="PATRIC" id="fig|1423740.3.peg.1529"/>
<feature type="transmembrane region" description="Helical" evidence="8">
    <location>
        <begin position="74"/>
        <end position="91"/>
    </location>
</feature>
<feature type="transmembrane region" description="Helical" evidence="8">
    <location>
        <begin position="228"/>
        <end position="244"/>
    </location>
</feature>
<evidence type="ECO:0000256" key="3">
    <source>
        <dbReference type="ARBA" id="ARBA00022448"/>
    </source>
</evidence>
<feature type="transmembrane region" description="Helical" evidence="8">
    <location>
        <begin position="97"/>
        <end position="114"/>
    </location>
</feature>
<evidence type="ECO:0000256" key="2">
    <source>
        <dbReference type="ARBA" id="ARBA00009142"/>
    </source>
</evidence>
<dbReference type="GO" id="GO:0005886">
    <property type="term" value="C:plasma membrane"/>
    <property type="evidence" value="ECO:0007669"/>
    <property type="project" value="UniProtKB-SubCell"/>
</dbReference>
<dbReference type="Proteomes" id="UP000051048">
    <property type="component" value="Unassembled WGS sequence"/>
</dbReference>
<evidence type="ECO:0000256" key="7">
    <source>
        <dbReference type="ARBA" id="ARBA00023136"/>
    </source>
</evidence>
<proteinExistence type="inferred from homology"/>
<accession>A0A0R1TKC6</accession>
<feature type="transmembrane region" description="Helical" evidence="8">
    <location>
        <begin position="135"/>
        <end position="161"/>
    </location>
</feature>